<dbReference type="InterPro" id="IPR018490">
    <property type="entry name" value="cNMP-bd_dom_sf"/>
</dbReference>
<dbReference type="InterPro" id="IPR014710">
    <property type="entry name" value="RmlC-like_jellyroll"/>
</dbReference>
<dbReference type="RefSeq" id="WP_103903665.1">
    <property type="nucleotide sequence ID" value="NZ_PQWB01000080.1"/>
</dbReference>
<dbReference type="CDD" id="cd00038">
    <property type="entry name" value="CAP_ED"/>
    <property type="match status" value="1"/>
</dbReference>
<sequence length="228" mass="24945">MSQIDVIQHLRHQPLFQQLSNEQLTQLARHARAVPADKGRMLFHRGDECDGMYAVVYGKVKLAILSPQGVEKVVEIIHPGQSFAEAVMFLGKPYPVQAQALEDSLLIFVAADAVFQALAGDPAFARNMLAGMSLRLHGMVRDVERYSVESALQRVIGYLLQQLDGDAPAELTLEANKNLVASRLNLTPETFSRVLQQLSKAGLLEVHGRELRLPDPGALAAYGVAAPN</sequence>
<comment type="caution">
    <text evidence="6">The sequence shown here is derived from an EMBL/GenBank/DDBJ whole genome shotgun (WGS) entry which is preliminary data.</text>
</comment>
<dbReference type="GO" id="GO:0003677">
    <property type="term" value="F:DNA binding"/>
    <property type="evidence" value="ECO:0007669"/>
    <property type="project" value="UniProtKB-KW"/>
</dbReference>
<dbReference type="PANTHER" id="PTHR24567:SF74">
    <property type="entry name" value="HTH-TYPE TRANSCRIPTIONAL REGULATOR ARCR"/>
    <property type="match status" value="1"/>
</dbReference>
<proteinExistence type="predicted"/>
<keyword evidence="7" id="KW-1185">Reference proteome</keyword>
<evidence type="ECO:0000256" key="3">
    <source>
        <dbReference type="ARBA" id="ARBA00023163"/>
    </source>
</evidence>
<dbReference type="InterPro" id="IPR036390">
    <property type="entry name" value="WH_DNA-bd_sf"/>
</dbReference>
<evidence type="ECO:0000259" key="4">
    <source>
        <dbReference type="PROSITE" id="PS50042"/>
    </source>
</evidence>
<keyword evidence="1" id="KW-0805">Transcription regulation</keyword>
<feature type="domain" description="HTH crp-type" evidence="5">
    <location>
        <begin position="149"/>
        <end position="217"/>
    </location>
</feature>
<dbReference type="SUPFAM" id="SSF51206">
    <property type="entry name" value="cAMP-binding domain-like"/>
    <property type="match status" value="1"/>
</dbReference>
<dbReference type="PANTHER" id="PTHR24567">
    <property type="entry name" value="CRP FAMILY TRANSCRIPTIONAL REGULATORY PROTEIN"/>
    <property type="match status" value="1"/>
</dbReference>
<gene>
    <name evidence="6" type="ORF">C2I19_16005</name>
</gene>
<dbReference type="InterPro" id="IPR012318">
    <property type="entry name" value="HTH_CRP"/>
</dbReference>
<dbReference type="EMBL" id="PQWB01000080">
    <property type="protein sequence ID" value="POZ60981.1"/>
    <property type="molecule type" value="Genomic_DNA"/>
</dbReference>
<dbReference type="Gene3D" id="1.10.10.10">
    <property type="entry name" value="Winged helix-like DNA-binding domain superfamily/Winged helix DNA-binding domain"/>
    <property type="match status" value="1"/>
</dbReference>
<dbReference type="Proteomes" id="UP000237082">
    <property type="component" value="Unassembled WGS sequence"/>
</dbReference>
<organism evidence="6 7">
    <name type="scientific">Chromobacterium alticapitis</name>
    <dbReference type="NCBI Taxonomy" id="2073169"/>
    <lineage>
        <taxon>Bacteria</taxon>
        <taxon>Pseudomonadati</taxon>
        <taxon>Pseudomonadota</taxon>
        <taxon>Betaproteobacteria</taxon>
        <taxon>Neisseriales</taxon>
        <taxon>Chromobacteriaceae</taxon>
        <taxon>Chromobacterium</taxon>
    </lineage>
</organism>
<dbReference type="SMART" id="SM00100">
    <property type="entry name" value="cNMP"/>
    <property type="match status" value="1"/>
</dbReference>
<dbReference type="AlphaFoldDB" id="A0A2S5DD91"/>
<dbReference type="GO" id="GO:0003700">
    <property type="term" value="F:DNA-binding transcription factor activity"/>
    <property type="evidence" value="ECO:0007669"/>
    <property type="project" value="TreeGrafter"/>
</dbReference>
<feature type="domain" description="Cyclic nucleotide-binding" evidence="4">
    <location>
        <begin position="15"/>
        <end position="135"/>
    </location>
</feature>
<dbReference type="InterPro" id="IPR036388">
    <property type="entry name" value="WH-like_DNA-bd_sf"/>
</dbReference>
<dbReference type="Gene3D" id="2.60.120.10">
    <property type="entry name" value="Jelly Rolls"/>
    <property type="match status" value="1"/>
</dbReference>
<dbReference type="PROSITE" id="PS51063">
    <property type="entry name" value="HTH_CRP_2"/>
    <property type="match status" value="1"/>
</dbReference>
<evidence type="ECO:0000256" key="1">
    <source>
        <dbReference type="ARBA" id="ARBA00023015"/>
    </source>
</evidence>
<accession>A0A2S5DD91</accession>
<dbReference type="PROSITE" id="PS50042">
    <property type="entry name" value="CNMP_BINDING_3"/>
    <property type="match status" value="1"/>
</dbReference>
<keyword evidence="3" id="KW-0804">Transcription</keyword>
<dbReference type="InterPro" id="IPR050397">
    <property type="entry name" value="Env_Response_Regulators"/>
</dbReference>
<evidence type="ECO:0000313" key="6">
    <source>
        <dbReference type="EMBL" id="POZ60981.1"/>
    </source>
</evidence>
<evidence type="ECO:0000313" key="7">
    <source>
        <dbReference type="Proteomes" id="UP000237082"/>
    </source>
</evidence>
<dbReference type="Pfam" id="PF13545">
    <property type="entry name" value="HTH_Crp_2"/>
    <property type="match status" value="1"/>
</dbReference>
<evidence type="ECO:0000259" key="5">
    <source>
        <dbReference type="PROSITE" id="PS51063"/>
    </source>
</evidence>
<reference evidence="7" key="1">
    <citation type="submission" date="2018-02" db="EMBL/GenBank/DDBJ databases">
        <authorList>
            <person name="O'Hara-Hanley K."/>
            <person name="Soby S."/>
        </authorList>
    </citation>
    <scope>NUCLEOTIDE SEQUENCE [LARGE SCALE GENOMIC DNA]</scope>
    <source>
        <strain evidence="7">MWU14-2602</strain>
    </source>
</reference>
<protein>
    <submittedName>
        <fullName evidence="6">Crp/Fnr family transcriptional regulator</fullName>
    </submittedName>
</protein>
<evidence type="ECO:0000256" key="2">
    <source>
        <dbReference type="ARBA" id="ARBA00023125"/>
    </source>
</evidence>
<dbReference type="OrthoDB" id="9777588at2"/>
<dbReference type="InterPro" id="IPR000595">
    <property type="entry name" value="cNMP-bd_dom"/>
</dbReference>
<dbReference type="Pfam" id="PF00027">
    <property type="entry name" value="cNMP_binding"/>
    <property type="match status" value="1"/>
</dbReference>
<dbReference type="SMART" id="SM00419">
    <property type="entry name" value="HTH_CRP"/>
    <property type="match status" value="1"/>
</dbReference>
<name>A0A2S5DD91_9NEIS</name>
<dbReference type="GO" id="GO:0005829">
    <property type="term" value="C:cytosol"/>
    <property type="evidence" value="ECO:0007669"/>
    <property type="project" value="TreeGrafter"/>
</dbReference>
<keyword evidence="2" id="KW-0238">DNA-binding</keyword>
<dbReference type="SUPFAM" id="SSF46785">
    <property type="entry name" value="Winged helix' DNA-binding domain"/>
    <property type="match status" value="1"/>
</dbReference>